<dbReference type="InterPro" id="IPR006260">
    <property type="entry name" value="TonB/TolA_C"/>
</dbReference>
<evidence type="ECO:0000256" key="9">
    <source>
        <dbReference type="ARBA" id="ARBA00023136"/>
    </source>
</evidence>
<evidence type="ECO:0000256" key="7">
    <source>
        <dbReference type="ARBA" id="ARBA00022927"/>
    </source>
</evidence>
<keyword evidence="13" id="KW-1185">Reference proteome</keyword>
<dbReference type="PANTHER" id="PTHR33446:SF2">
    <property type="entry name" value="PROTEIN TONB"/>
    <property type="match status" value="1"/>
</dbReference>
<keyword evidence="3" id="KW-0813">Transport</keyword>
<evidence type="ECO:0000256" key="3">
    <source>
        <dbReference type="ARBA" id="ARBA00022448"/>
    </source>
</evidence>
<proteinExistence type="inferred from homology"/>
<dbReference type="NCBIfam" id="TIGR01352">
    <property type="entry name" value="tonB_Cterm"/>
    <property type="match status" value="1"/>
</dbReference>
<dbReference type="GO" id="GO:0015031">
    <property type="term" value="P:protein transport"/>
    <property type="evidence" value="ECO:0007669"/>
    <property type="project" value="UniProtKB-KW"/>
</dbReference>
<evidence type="ECO:0000256" key="4">
    <source>
        <dbReference type="ARBA" id="ARBA00022475"/>
    </source>
</evidence>
<dbReference type="InterPro" id="IPR037682">
    <property type="entry name" value="TonB_C"/>
</dbReference>
<dbReference type="SUPFAM" id="SSF74653">
    <property type="entry name" value="TolA/TonB C-terminal domain"/>
    <property type="match status" value="1"/>
</dbReference>
<name>A0A9X8D3U9_9BURK</name>
<evidence type="ECO:0000256" key="6">
    <source>
        <dbReference type="ARBA" id="ARBA00022692"/>
    </source>
</evidence>
<dbReference type="GO" id="GO:0031992">
    <property type="term" value="F:energy transducer activity"/>
    <property type="evidence" value="ECO:0007669"/>
    <property type="project" value="TreeGrafter"/>
</dbReference>
<feature type="domain" description="TonB C-terminal" evidence="11">
    <location>
        <begin position="74"/>
        <end position="168"/>
    </location>
</feature>
<feature type="compositionally biased region" description="Pro residues" evidence="10">
    <location>
        <begin position="72"/>
        <end position="88"/>
    </location>
</feature>
<evidence type="ECO:0000256" key="10">
    <source>
        <dbReference type="SAM" id="MobiDB-lite"/>
    </source>
</evidence>
<organism evidence="12 13">
    <name type="scientific">Acidovorax cavernicola</name>
    <dbReference type="NCBI Taxonomy" id="1675792"/>
    <lineage>
        <taxon>Bacteria</taxon>
        <taxon>Pseudomonadati</taxon>
        <taxon>Pseudomonadota</taxon>
        <taxon>Betaproteobacteria</taxon>
        <taxon>Burkholderiales</taxon>
        <taxon>Comamonadaceae</taxon>
        <taxon>Acidovorax</taxon>
    </lineage>
</organism>
<accession>A0A9X8D3U9</accession>
<reference evidence="12 13" key="1">
    <citation type="submission" date="2018-09" db="EMBL/GenBank/DDBJ databases">
        <title>Acidovorax cavernicola nov. sp. isolated from Gruta de las Maravillas (Aracena, Spain).</title>
        <authorList>
            <person name="Jurado V."/>
            <person name="Gutierrez-Patricio S."/>
            <person name="Gonzalez-Pimentel J.L."/>
            <person name="Miller A.Z."/>
            <person name="Laiz L."/>
            <person name="Saiz-Jimenez C."/>
        </authorList>
    </citation>
    <scope>NUCLEOTIDE SEQUENCE [LARGE SCALE GENOMIC DNA]</scope>
    <source>
        <strain evidence="12 13">1011MAR4D40.2</strain>
    </source>
</reference>
<keyword evidence="7" id="KW-0653">Protein transport</keyword>
<evidence type="ECO:0000313" key="13">
    <source>
        <dbReference type="Proteomes" id="UP000265619"/>
    </source>
</evidence>
<dbReference type="Proteomes" id="UP000265619">
    <property type="component" value="Unassembled WGS sequence"/>
</dbReference>
<dbReference type="InterPro" id="IPR051045">
    <property type="entry name" value="TonB-dependent_transducer"/>
</dbReference>
<dbReference type="PROSITE" id="PS52015">
    <property type="entry name" value="TONB_CTD"/>
    <property type="match status" value="1"/>
</dbReference>
<comment type="caution">
    <text evidence="12">The sequence shown here is derived from an EMBL/GenBank/DDBJ whole genome shotgun (WGS) entry which is preliminary data.</text>
</comment>
<comment type="subcellular location">
    <subcellularLocation>
        <location evidence="1">Cell inner membrane</location>
        <topology evidence="1">Single-pass membrane protein</topology>
        <orientation evidence="1">Periplasmic side</orientation>
    </subcellularLocation>
</comment>
<feature type="region of interest" description="Disordered" evidence="10">
    <location>
        <begin position="15"/>
        <end position="47"/>
    </location>
</feature>
<dbReference type="Pfam" id="PF03544">
    <property type="entry name" value="TonB_C"/>
    <property type="match status" value="1"/>
</dbReference>
<evidence type="ECO:0000259" key="11">
    <source>
        <dbReference type="PROSITE" id="PS52015"/>
    </source>
</evidence>
<evidence type="ECO:0000313" key="12">
    <source>
        <dbReference type="EMBL" id="RIX78602.1"/>
    </source>
</evidence>
<sequence>MLFLEADRNLTGLRGELRTGQGGAERGRVTMPGPLPEGMQDNTTMKTPRPVPRCALLAGALTAMLLTACAAPPAPGEWTPQPPNPNAPYPAESRTNGEQGTVLLRVRTTPDGLPASVEVKQSSGHARLDRSALETVRKWRFKPTPDDGTVVWREVPIRFFITSPPQQPTMN</sequence>
<dbReference type="PANTHER" id="PTHR33446">
    <property type="entry name" value="PROTEIN TONB-RELATED"/>
    <property type="match status" value="1"/>
</dbReference>
<comment type="similarity">
    <text evidence="2">Belongs to the TonB family.</text>
</comment>
<evidence type="ECO:0000256" key="1">
    <source>
        <dbReference type="ARBA" id="ARBA00004383"/>
    </source>
</evidence>
<dbReference type="GO" id="GO:0055085">
    <property type="term" value="P:transmembrane transport"/>
    <property type="evidence" value="ECO:0007669"/>
    <property type="project" value="InterPro"/>
</dbReference>
<protein>
    <submittedName>
        <fullName evidence="12">Energy transducer TonB</fullName>
    </submittedName>
</protein>
<dbReference type="Gene3D" id="3.30.1150.10">
    <property type="match status" value="1"/>
</dbReference>
<dbReference type="GO" id="GO:0098797">
    <property type="term" value="C:plasma membrane protein complex"/>
    <property type="evidence" value="ECO:0007669"/>
    <property type="project" value="TreeGrafter"/>
</dbReference>
<dbReference type="AlphaFoldDB" id="A0A9X8D3U9"/>
<gene>
    <name evidence="12" type="ORF">D3H34_16265</name>
</gene>
<evidence type="ECO:0000256" key="8">
    <source>
        <dbReference type="ARBA" id="ARBA00022989"/>
    </source>
</evidence>
<keyword evidence="6" id="KW-0812">Transmembrane</keyword>
<keyword evidence="8" id="KW-1133">Transmembrane helix</keyword>
<evidence type="ECO:0000256" key="5">
    <source>
        <dbReference type="ARBA" id="ARBA00022519"/>
    </source>
</evidence>
<feature type="region of interest" description="Disordered" evidence="10">
    <location>
        <begin position="72"/>
        <end position="95"/>
    </location>
</feature>
<keyword evidence="5" id="KW-0997">Cell inner membrane</keyword>
<keyword evidence="4" id="KW-1003">Cell membrane</keyword>
<dbReference type="EMBL" id="QXMN01000019">
    <property type="protein sequence ID" value="RIX78602.1"/>
    <property type="molecule type" value="Genomic_DNA"/>
</dbReference>
<keyword evidence="9" id="KW-0472">Membrane</keyword>
<dbReference type="OrthoDB" id="9792439at2"/>
<evidence type="ECO:0000256" key="2">
    <source>
        <dbReference type="ARBA" id="ARBA00006555"/>
    </source>
</evidence>